<feature type="non-terminal residue" evidence="1">
    <location>
        <position position="78"/>
    </location>
</feature>
<comment type="caution">
    <text evidence="1">The sequence shown here is derived from an EMBL/GenBank/DDBJ whole genome shotgun (WGS) entry which is preliminary data.</text>
</comment>
<evidence type="ECO:0000313" key="1">
    <source>
        <dbReference type="EMBL" id="CAG8752908.1"/>
    </source>
</evidence>
<feature type="non-terminal residue" evidence="1">
    <location>
        <position position="1"/>
    </location>
</feature>
<dbReference type="Proteomes" id="UP000789570">
    <property type="component" value="Unassembled WGS sequence"/>
</dbReference>
<gene>
    <name evidence="1" type="ORF">FCALED_LOCUS16413</name>
</gene>
<organism evidence="1 2">
    <name type="scientific">Funneliformis caledonium</name>
    <dbReference type="NCBI Taxonomy" id="1117310"/>
    <lineage>
        <taxon>Eukaryota</taxon>
        <taxon>Fungi</taxon>
        <taxon>Fungi incertae sedis</taxon>
        <taxon>Mucoromycota</taxon>
        <taxon>Glomeromycotina</taxon>
        <taxon>Glomeromycetes</taxon>
        <taxon>Glomerales</taxon>
        <taxon>Glomeraceae</taxon>
        <taxon>Funneliformis</taxon>
    </lineage>
</organism>
<dbReference type="AlphaFoldDB" id="A0A9N9NR54"/>
<name>A0A9N9NR54_9GLOM</name>
<dbReference type="EMBL" id="CAJVPQ010018996">
    <property type="protein sequence ID" value="CAG8752908.1"/>
    <property type="molecule type" value="Genomic_DNA"/>
</dbReference>
<protein>
    <submittedName>
        <fullName evidence="1">16372_t:CDS:1</fullName>
    </submittedName>
</protein>
<keyword evidence="2" id="KW-1185">Reference proteome</keyword>
<proteinExistence type="predicted"/>
<accession>A0A9N9NR54</accession>
<evidence type="ECO:0000313" key="2">
    <source>
        <dbReference type="Proteomes" id="UP000789570"/>
    </source>
</evidence>
<reference evidence="1" key="1">
    <citation type="submission" date="2021-06" db="EMBL/GenBank/DDBJ databases">
        <authorList>
            <person name="Kallberg Y."/>
            <person name="Tangrot J."/>
            <person name="Rosling A."/>
        </authorList>
    </citation>
    <scope>NUCLEOTIDE SEQUENCE</scope>
    <source>
        <strain evidence="1">UK204</strain>
    </source>
</reference>
<sequence>FPFNSECKGYKFISPKTGKILVKDDKIKIVKSLWDGSSFFSKDDKVTIKVKFEVPSDTQLPAKFMLKTSSEIGEALPC</sequence>